<dbReference type="PANTHER" id="PTHR35531:SF1">
    <property type="entry name" value="INNER MEMBRANE PROTEIN YBCI-RELATED"/>
    <property type="match status" value="1"/>
</dbReference>
<proteinExistence type="predicted"/>
<dbReference type="InterPro" id="IPR007404">
    <property type="entry name" value="YdjM-like"/>
</dbReference>
<dbReference type="EMBL" id="JAGINP010000007">
    <property type="protein sequence ID" value="MBP2292655.1"/>
    <property type="molecule type" value="Genomic_DNA"/>
</dbReference>
<protein>
    <submittedName>
        <fullName evidence="2">Inner membrane protein</fullName>
    </submittedName>
</protein>
<reference evidence="2 3" key="1">
    <citation type="submission" date="2021-03" db="EMBL/GenBank/DDBJ databases">
        <title>Genomic Encyclopedia of Type Strains, Phase III (KMG-III): the genomes of soil and plant-associated and newly described type strains.</title>
        <authorList>
            <person name="Whitman W."/>
        </authorList>
    </citation>
    <scope>NUCLEOTIDE SEQUENCE [LARGE SCALE GENOMIC DNA]</scope>
    <source>
        <strain evidence="2 3">IMMIB AFH-6</strain>
    </source>
</reference>
<gene>
    <name evidence="2" type="ORF">J2851_002433</name>
</gene>
<keyword evidence="3" id="KW-1185">Reference proteome</keyword>
<evidence type="ECO:0000313" key="3">
    <source>
        <dbReference type="Proteomes" id="UP000781958"/>
    </source>
</evidence>
<organism evidence="2 3">
    <name type="scientific">Azospirillum rugosum</name>
    <dbReference type="NCBI Taxonomy" id="416170"/>
    <lineage>
        <taxon>Bacteria</taxon>
        <taxon>Pseudomonadati</taxon>
        <taxon>Pseudomonadota</taxon>
        <taxon>Alphaproteobacteria</taxon>
        <taxon>Rhodospirillales</taxon>
        <taxon>Azospirillaceae</taxon>
        <taxon>Azospirillum</taxon>
    </lineage>
</organism>
<accession>A0ABS4SJI7</accession>
<sequence length="206" mass="22240">MMASSHIIVGGATWFYVSTRLGMPFDAAAFGVAILGSLAPDIDHPKSTLGQWVKPLSLLVSAIFGHRGITHSTLAIAACLWFLHEHAAYSHIIIPFLVGYLTHLAGDLLTPAGLPLLWPIKRRRNFALPILKTGGFSEQLAVTLLAGWMISGLFQGGWPPLPFERPWRSVVAAAQGYFGEGKEVAGPPPLPPRKPPEAGRNRPLRG</sequence>
<comment type="caution">
    <text evidence="2">The sequence shown here is derived from an EMBL/GenBank/DDBJ whole genome shotgun (WGS) entry which is preliminary data.</text>
</comment>
<evidence type="ECO:0000256" key="1">
    <source>
        <dbReference type="SAM" id="MobiDB-lite"/>
    </source>
</evidence>
<evidence type="ECO:0000313" key="2">
    <source>
        <dbReference type="EMBL" id="MBP2292655.1"/>
    </source>
</evidence>
<dbReference type="Proteomes" id="UP000781958">
    <property type="component" value="Unassembled WGS sequence"/>
</dbReference>
<dbReference type="Pfam" id="PF04307">
    <property type="entry name" value="YdjM"/>
    <property type="match status" value="1"/>
</dbReference>
<feature type="region of interest" description="Disordered" evidence="1">
    <location>
        <begin position="180"/>
        <end position="206"/>
    </location>
</feature>
<name>A0ABS4SJI7_9PROT</name>
<dbReference type="PANTHER" id="PTHR35531">
    <property type="entry name" value="INNER MEMBRANE PROTEIN YBCI-RELATED"/>
    <property type="match status" value="1"/>
</dbReference>